<comment type="caution">
    <text evidence="1">The sequence shown here is derived from an EMBL/GenBank/DDBJ whole genome shotgun (WGS) entry which is preliminary data.</text>
</comment>
<dbReference type="InterPro" id="IPR009414">
    <property type="entry name" value="DUF1064"/>
</dbReference>
<accession>A0ABT6DDR0</accession>
<organism evidence="1 2">
    <name type="scientific">Furfurilactobacillus milii</name>
    <dbReference type="NCBI Taxonomy" id="2888272"/>
    <lineage>
        <taxon>Bacteria</taxon>
        <taxon>Bacillati</taxon>
        <taxon>Bacillota</taxon>
        <taxon>Bacilli</taxon>
        <taxon>Lactobacillales</taxon>
        <taxon>Lactobacillaceae</taxon>
        <taxon>Furfurilactobacillus</taxon>
    </lineage>
</organism>
<evidence type="ECO:0000313" key="2">
    <source>
        <dbReference type="Proteomes" id="UP001152867"/>
    </source>
</evidence>
<dbReference type="EMBL" id="JANDJP010000021">
    <property type="protein sequence ID" value="MDF9914890.1"/>
    <property type="molecule type" value="Genomic_DNA"/>
</dbReference>
<evidence type="ECO:0000313" key="1">
    <source>
        <dbReference type="EMBL" id="MDF9914890.1"/>
    </source>
</evidence>
<dbReference type="RefSeq" id="WP_178943161.1">
    <property type="nucleotide sequence ID" value="NZ_JAIWJG010000018.1"/>
</dbReference>
<reference evidence="1" key="1">
    <citation type="submission" date="2022-06" db="EMBL/GenBank/DDBJ databases">
        <title>Antifungal cultures and metabolites of lactic acid bacteria for use in dairy fermentations.</title>
        <authorList>
            <person name="Zhao Z."/>
            <person name="Gaenzle M."/>
        </authorList>
    </citation>
    <scope>NUCLEOTIDE SEQUENCE</scope>
    <source>
        <strain evidence="1">FUA3126</strain>
    </source>
</reference>
<name>A0ABT6DDR0_9LACO</name>
<gene>
    <name evidence="1" type="ORF">NNA32_11630</name>
</gene>
<proteinExistence type="predicted"/>
<dbReference type="Pfam" id="PF06356">
    <property type="entry name" value="DUF1064"/>
    <property type="match status" value="1"/>
</dbReference>
<protein>
    <submittedName>
        <fullName evidence="1">DUF1064 domain-containing protein</fullName>
    </submittedName>
</protein>
<sequence>MNINSPTALNKRGNKIELDGYTFDSEKEANFYLRFLKGQVPQEQLSVHPHFVLAEKKAIKQGANVNSIRYTPDFIVYDKFMNVLHIYDVKNSLGDYGIDSGNRLTFRLFAMNQGVPVEAVSILAHSFRSVAIGVTKPLNGKWSFSKAKRGIKQSGKPPIERRDVWYNWKEATNY</sequence>
<keyword evidence="2" id="KW-1185">Reference proteome</keyword>
<dbReference type="Proteomes" id="UP001152867">
    <property type="component" value="Unassembled WGS sequence"/>
</dbReference>